<gene>
    <name evidence="2" type="ORF">GOQ27_07080</name>
</gene>
<comment type="caution">
    <text evidence="2">The sequence shown here is derived from an EMBL/GenBank/DDBJ whole genome shotgun (WGS) entry which is preliminary data.</text>
</comment>
<evidence type="ECO:0000313" key="3">
    <source>
        <dbReference type="Proteomes" id="UP000724672"/>
    </source>
</evidence>
<dbReference type="EMBL" id="WSFT01000029">
    <property type="protein sequence ID" value="MBS4538220.1"/>
    <property type="molecule type" value="Genomic_DNA"/>
</dbReference>
<protein>
    <recommendedName>
        <fullName evidence="1">Distal tail protein N-terminal domain-containing protein</fullName>
    </recommendedName>
</protein>
<dbReference type="AlphaFoldDB" id="A0A942Z8T3"/>
<organism evidence="2 3">
    <name type="scientific">Anaeromonas frigoriresistens</name>
    <dbReference type="NCBI Taxonomy" id="2683708"/>
    <lineage>
        <taxon>Bacteria</taxon>
        <taxon>Bacillati</taxon>
        <taxon>Bacillota</taxon>
        <taxon>Tissierellia</taxon>
        <taxon>Tissierellales</taxon>
        <taxon>Thermohalobacteraceae</taxon>
        <taxon>Anaeromonas</taxon>
    </lineage>
</organism>
<name>A0A942Z8T3_9FIRM</name>
<dbReference type="Pfam" id="PF16774">
    <property type="entry name" value="Dit_N"/>
    <property type="match status" value="1"/>
</dbReference>
<keyword evidence="3" id="KW-1185">Reference proteome</keyword>
<proteinExistence type="predicted"/>
<reference evidence="2" key="1">
    <citation type="submission" date="2019-12" db="EMBL/GenBank/DDBJ databases">
        <title>Clostridiaceae gen. nov. sp. nov., isolated from sediment in Xinjiang, China.</title>
        <authorList>
            <person name="Zhang R."/>
        </authorList>
    </citation>
    <scope>NUCLEOTIDE SEQUENCE</scope>
    <source>
        <strain evidence="2">D2Q-11</strain>
    </source>
</reference>
<evidence type="ECO:0000259" key="1">
    <source>
        <dbReference type="Pfam" id="PF16774"/>
    </source>
</evidence>
<dbReference type="Proteomes" id="UP000724672">
    <property type="component" value="Unassembled WGS sequence"/>
</dbReference>
<feature type="domain" description="Distal tail protein N-terminal" evidence="1">
    <location>
        <begin position="1"/>
        <end position="122"/>
    </location>
</feature>
<sequence length="276" mass="32428">MKSAYLINELNEKYNLRNFKDTTLIQRLNGLGYENELSYVRVGNYYKRDNKEIKQGELSGTLVFDDYLKYQNFIDYIERSQNLRIIYRPLDTEYYRDVDFKAITNVIKNRGTIECELVLCCKSLYYTEDNKRFVIEEMEGESRYSMPFPFQFNDYSSVAVAYNNTGHIEGEIIAEIYGYTQKPSIELYLRDKLKYKVVFDITIEKGQKLIYSARNGNNYVALEDEEGNQINIPNCLKLENDNFFKLPTGFSRLKITSDTGNINKIVFRIITAYKGV</sequence>
<dbReference type="InterPro" id="IPR031899">
    <property type="entry name" value="Dit_N"/>
</dbReference>
<dbReference type="RefSeq" id="WP_203366147.1">
    <property type="nucleotide sequence ID" value="NZ_WSFT01000029.1"/>
</dbReference>
<accession>A0A942Z8T3</accession>
<evidence type="ECO:0000313" key="2">
    <source>
        <dbReference type="EMBL" id="MBS4538220.1"/>
    </source>
</evidence>